<gene>
    <name evidence="3" type="ORF">PVAP13_7KG122416</name>
</gene>
<dbReference type="Pfam" id="PF00139">
    <property type="entry name" value="Lectin_legB"/>
    <property type="match status" value="1"/>
</dbReference>
<sequence>MSVTVVYDNSTRRLDVTLIIGSDAYTTAATVDLSSLLPEYVVVGFSATTKNAYASNHTVVLVRFKVK</sequence>
<evidence type="ECO:0000313" key="3">
    <source>
        <dbReference type="EMBL" id="KAG2571864.1"/>
    </source>
</evidence>
<dbReference type="EMBL" id="CM029049">
    <property type="protein sequence ID" value="KAG2571864.1"/>
    <property type="molecule type" value="Genomic_DNA"/>
</dbReference>
<protein>
    <recommendedName>
        <fullName evidence="2">Legume lectin domain-containing protein</fullName>
    </recommendedName>
</protein>
<keyword evidence="1" id="KW-0430">Lectin</keyword>
<dbReference type="Gene3D" id="2.60.120.200">
    <property type="match status" value="1"/>
</dbReference>
<evidence type="ECO:0000256" key="1">
    <source>
        <dbReference type="ARBA" id="ARBA00022734"/>
    </source>
</evidence>
<dbReference type="SUPFAM" id="SSF49899">
    <property type="entry name" value="Concanavalin A-like lectins/glucanases"/>
    <property type="match status" value="1"/>
</dbReference>
<dbReference type="Proteomes" id="UP000823388">
    <property type="component" value="Chromosome 7K"/>
</dbReference>
<organism evidence="3 4">
    <name type="scientific">Panicum virgatum</name>
    <name type="common">Blackwell switchgrass</name>
    <dbReference type="NCBI Taxonomy" id="38727"/>
    <lineage>
        <taxon>Eukaryota</taxon>
        <taxon>Viridiplantae</taxon>
        <taxon>Streptophyta</taxon>
        <taxon>Embryophyta</taxon>
        <taxon>Tracheophyta</taxon>
        <taxon>Spermatophyta</taxon>
        <taxon>Magnoliopsida</taxon>
        <taxon>Liliopsida</taxon>
        <taxon>Poales</taxon>
        <taxon>Poaceae</taxon>
        <taxon>PACMAD clade</taxon>
        <taxon>Panicoideae</taxon>
        <taxon>Panicodae</taxon>
        <taxon>Paniceae</taxon>
        <taxon>Panicinae</taxon>
        <taxon>Panicum</taxon>
        <taxon>Panicum sect. Hiantes</taxon>
    </lineage>
</organism>
<accession>A0A8T0QMI2</accession>
<dbReference type="GO" id="GO:0030246">
    <property type="term" value="F:carbohydrate binding"/>
    <property type="evidence" value="ECO:0007669"/>
    <property type="project" value="UniProtKB-KW"/>
</dbReference>
<proteinExistence type="predicted"/>
<name>A0A8T0QMI2_PANVG</name>
<dbReference type="InterPro" id="IPR013320">
    <property type="entry name" value="ConA-like_dom_sf"/>
</dbReference>
<dbReference type="AlphaFoldDB" id="A0A8T0QMI2"/>
<comment type="caution">
    <text evidence="3">The sequence shown here is derived from an EMBL/GenBank/DDBJ whole genome shotgun (WGS) entry which is preliminary data.</text>
</comment>
<evidence type="ECO:0000313" key="4">
    <source>
        <dbReference type="Proteomes" id="UP000823388"/>
    </source>
</evidence>
<reference evidence="3" key="1">
    <citation type="submission" date="2020-05" db="EMBL/GenBank/DDBJ databases">
        <title>WGS assembly of Panicum virgatum.</title>
        <authorList>
            <person name="Lovell J.T."/>
            <person name="Jenkins J."/>
            <person name="Shu S."/>
            <person name="Juenger T.E."/>
            <person name="Schmutz J."/>
        </authorList>
    </citation>
    <scope>NUCLEOTIDE SEQUENCE</scope>
    <source>
        <strain evidence="3">AP13</strain>
    </source>
</reference>
<evidence type="ECO:0000259" key="2">
    <source>
        <dbReference type="Pfam" id="PF00139"/>
    </source>
</evidence>
<feature type="domain" description="Legume lectin" evidence="2">
    <location>
        <begin position="1"/>
        <end position="66"/>
    </location>
</feature>
<dbReference type="InterPro" id="IPR001220">
    <property type="entry name" value="Legume_lectin_dom"/>
</dbReference>
<keyword evidence="4" id="KW-1185">Reference proteome</keyword>